<evidence type="ECO:0000313" key="2">
    <source>
        <dbReference type="Proteomes" id="UP000593737"/>
    </source>
</evidence>
<dbReference type="EMBL" id="CP047423">
    <property type="protein sequence ID" value="QPD04105.1"/>
    <property type="molecule type" value="Genomic_DNA"/>
</dbReference>
<dbReference type="Pfam" id="PF13489">
    <property type="entry name" value="Methyltransf_23"/>
    <property type="match status" value="1"/>
</dbReference>
<proteinExistence type="predicted"/>
<accession>A0A7S8FE14</accession>
<evidence type="ECO:0000313" key="1">
    <source>
        <dbReference type="EMBL" id="QPD04105.1"/>
    </source>
</evidence>
<evidence type="ECO:0008006" key="3">
    <source>
        <dbReference type="Google" id="ProtNLM"/>
    </source>
</evidence>
<dbReference type="AlphaFoldDB" id="A0A7S8FE14"/>
<dbReference type="KEGG" id="nkf:Nkreftii_001879"/>
<gene>
    <name evidence="1" type="ORF">Nkreftii_001879</name>
</gene>
<dbReference type="Proteomes" id="UP000593737">
    <property type="component" value="Chromosome"/>
</dbReference>
<dbReference type="InterPro" id="IPR029063">
    <property type="entry name" value="SAM-dependent_MTases_sf"/>
</dbReference>
<reference evidence="1 2" key="1">
    <citation type="journal article" date="2020" name="ISME J.">
        <title>Enrichment and physiological characterization of a novel comammox Nitrospira indicates ammonium inhibition of complete nitrification.</title>
        <authorList>
            <person name="Sakoula D."/>
            <person name="Koch H."/>
            <person name="Frank J."/>
            <person name="Jetten M.S.M."/>
            <person name="van Kessel M.A.H.J."/>
            <person name="Lucker S."/>
        </authorList>
    </citation>
    <scope>NUCLEOTIDE SEQUENCE [LARGE SCALE GENOMIC DNA]</scope>
    <source>
        <strain evidence="1">Comreactor17</strain>
    </source>
</reference>
<sequence length="280" mass="32008">MTYDLTRHRFLNLLASYQPSTYESFGQQDERFIVSMHHAMKCRDRLHVALRSGLRTLPSDRQTIVDLGPFPGSLLRLLRRIDYTKSAQLYGAGLMISEDFVNFMQHDIQANILTVDLDPVGGHFQTKGYSKEVPLPDHSTQLVFALEIIEHLTSPFHLLAEAYRILRSGGHIILTTPNVTRIGNVFKLLIGRSPNDRLAPPGYKNPDDEWRPHAREYAMHELADMLRQTGFDIAESRYFLGEDTQDCRQTASQHGINWAKWPFYAVPHLRGSLLIVGKKP</sequence>
<protein>
    <recommendedName>
        <fullName evidence="3">Methyltransferase type 11 domain-containing protein</fullName>
    </recommendedName>
</protein>
<dbReference type="SUPFAM" id="SSF53335">
    <property type="entry name" value="S-adenosyl-L-methionine-dependent methyltransferases"/>
    <property type="match status" value="1"/>
</dbReference>
<dbReference type="PANTHER" id="PTHR43591">
    <property type="entry name" value="METHYLTRANSFERASE"/>
    <property type="match status" value="1"/>
</dbReference>
<dbReference type="Gene3D" id="3.40.50.150">
    <property type="entry name" value="Vaccinia Virus protein VP39"/>
    <property type="match status" value="1"/>
</dbReference>
<organism evidence="1 2">
    <name type="scientific">Candidatus Nitrospira kreftii</name>
    <dbReference type="NCBI Taxonomy" id="2652173"/>
    <lineage>
        <taxon>Bacteria</taxon>
        <taxon>Pseudomonadati</taxon>
        <taxon>Nitrospirota</taxon>
        <taxon>Nitrospiria</taxon>
        <taxon>Nitrospirales</taxon>
        <taxon>Nitrospiraceae</taxon>
        <taxon>Nitrospira</taxon>
    </lineage>
</organism>
<name>A0A7S8FE14_9BACT</name>